<organism evidence="4 5">
    <name type="scientific">Fictibacillus solisalsi</name>
    <dbReference type="NCBI Taxonomy" id="459525"/>
    <lineage>
        <taxon>Bacteria</taxon>
        <taxon>Bacillati</taxon>
        <taxon>Bacillota</taxon>
        <taxon>Bacilli</taxon>
        <taxon>Bacillales</taxon>
        <taxon>Fictibacillaceae</taxon>
        <taxon>Fictibacillus</taxon>
    </lineage>
</organism>
<dbReference type="InterPro" id="IPR051309">
    <property type="entry name" value="ABCF_ATPase"/>
</dbReference>
<dbReference type="Proteomes" id="UP000199544">
    <property type="component" value="Unassembled WGS sequence"/>
</dbReference>
<feature type="domain" description="ABC transporter" evidence="3">
    <location>
        <begin position="333"/>
        <end position="535"/>
    </location>
</feature>
<keyword evidence="5" id="KW-1185">Reference proteome</keyword>
<dbReference type="InterPro" id="IPR003439">
    <property type="entry name" value="ABC_transporter-like_ATP-bd"/>
</dbReference>
<dbReference type="InterPro" id="IPR017871">
    <property type="entry name" value="ABC_transporter-like_CS"/>
</dbReference>
<dbReference type="GO" id="GO:0005524">
    <property type="term" value="F:ATP binding"/>
    <property type="evidence" value="ECO:0007669"/>
    <property type="project" value="UniProtKB-KW"/>
</dbReference>
<dbReference type="RefSeq" id="WP_090232790.1">
    <property type="nucleotide sequence ID" value="NZ_FNHW01000001.1"/>
</dbReference>
<dbReference type="Gene3D" id="3.40.50.300">
    <property type="entry name" value="P-loop containing nucleotide triphosphate hydrolases"/>
    <property type="match status" value="2"/>
</dbReference>
<dbReference type="Pfam" id="PF00005">
    <property type="entry name" value="ABC_tran"/>
    <property type="match status" value="2"/>
</dbReference>
<dbReference type="GO" id="GO:0016887">
    <property type="term" value="F:ATP hydrolysis activity"/>
    <property type="evidence" value="ECO:0007669"/>
    <property type="project" value="InterPro"/>
</dbReference>
<feature type="domain" description="ABC transporter" evidence="3">
    <location>
        <begin position="4"/>
        <end position="259"/>
    </location>
</feature>
<name>A0A1G9UDC0_9BACL</name>
<dbReference type="NCBIfam" id="NF000355">
    <property type="entry name" value="ribo_prot_ABC_F"/>
    <property type="match status" value="1"/>
</dbReference>
<keyword evidence="1" id="KW-0547">Nucleotide-binding</keyword>
<dbReference type="PANTHER" id="PTHR42855">
    <property type="entry name" value="ABC TRANSPORTER ATP-BINDING SUBUNIT"/>
    <property type="match status" value="1"/>
</dbReference>
<accession>A0A1G9UDC0</accession>
<dbReference type="PANTHER" id="PTHR42855:SF2">
    <property type="entry name" value="DRUG RESISTANCE ABC TRANSPORTER,ATP-BINDING PROTEIN"/>
    <property type="match status" value="1"/>
</dbReference>
<dbReference type="InterPro" id="IPR003593">
    <property type="entry name" value="AAA+_ATPase"/>
</dbReference>
<gene>
    <name evidence="4" type="ORF">SAMN04488137_0858</name>
</gene>
<dbReference type="AlphaFoldDB" id="A0A1G9UDC0"/>
<dbReference type="Pfam" id="PF12848">
    <property type="entry name" value="ABC_tran_Xtn"/>
    <property type="match status" value="1"/>
</dbReference>
<sequence length="536" mass="61053">MILCSAHNLAKSFGGHVVFNNLSMEIHEGDRIGLVGRNGTGKSTLFKLLTGTEQPDEGEIHLKKGATAGYLEQIPVQSNQATVYDVFMQSFSEQRKIQEKIHALTEKMKSDCDEKQLEKWLNRLYSLQEAYEAMGGYSIESKINGILKGLGLEEIQHQTFFSISGGEKTKVGLGCILLQEPDLLLLDEPTNHLDLRTMEWLEDYLLKYKGAVVSISHDRYFLNRTVNKIYDLEDGQMILYLGNYTAFSEEKEKRLLAEFAQYQEQQKRIKKMQEAIKRLREWAIRGDNGDLHRRARSMERALERMDKIKRPILQRKKAEMAFQMKDRSGKDALSLIEVGTAVGGREVLKQVDLFIRFGEKVAIVGNNGTGKSTLLKAIMGWRETTGIVEIGTSVKFGYLSQSGISHQPEDTVLSAFRDAVAVDEGMARHLLAKFLFFGQDVFKKVKDLSGGENTRLRFAQLVHQDVNFLLLDEPTNHLDIDSREVLEDAIEEFAGTVVTVSHDRYFLNKLFNRIAWLNEGNIHEYLGTYDQARQQR</sequence>
<dbReference type="OrthoDB" id="9760950at2"/>
<dbReference type="PROSITE" id="PS50893">
    <property type="entry name" value="ABC_TRANSPORTER_2"/>
    <property type="match status" value="2"/>
</dbReference>
<dbReference type="CDD" id="cd03221">
    <property type="entry name" value="ABCF_EF-3"/>
    <property type="match status" value="2"/>
</dbReference>
<evidence type="ECO:0000259" key="3">
    <source>
        <dbReference type="PROSITE" id="PS50893"/>
    </source>
</evidence>
<keyword evidence="2" id="KW-0067">ATP-binding</keyword>
<dbReference type="SMART" id="SM00382">
    <property type="entry name" value="AAA"/>
    <property type="match status" value="2"/>
</dbReference>
<reference evidence="5" key="1">
    <citation type="submission" date="2016-10" db="EMBL/GenBank/DDBJ databases">
        <authorList>
            <person name="Varghese N."/>
            <person name="Submissions S."/>
        </authorList>
    </citation>
    <scope>NUCLEOTIDE SEQUENCE [LARGE SCALE GENOMIC DNA]</scope>
    <source>
        <strain evidence="5">CGMCC 1.6854</strain>
    </source>
</reference>
<proteinExistence type="predicted"/>
<evidence type="ECO:0000313" key="4">
    <source>
        <dbReference type="EMBL" id="SDM57908.1"/>
    </source>
</evidence>
<dbReference type="InterPro" id="IPR027417">
    <property type="entry name" value="P-loop_NTPase"/>
</dbReference>
<protein>
    <submittedName>
        <fullName evidence="4">ATPase components of ABC transporters with duplicated ATPase domains</fullName>
    </submittedName>
</protein>
<dbReference type="FunFam" id="3.40.50.300:FF:001807">
    <property type="entry name" value="ABC transporter ATP-binding protein"/>
    <property type="match status" value="1"/>
</dbReference>
<evidence type="ECO:0000313" key="5">
    <source>
        <dbReference type="Proteomes" id="UP000199544"/>
    </source>
</evidence>
<dbReference type="FunFam" id="3.40.50.300:FF:000011">
    <property type="entry name" value="Putative ABC transporter ATP-binding component"/>
    <property type="match status" value="1"/>
</dbReference>
<dbReference type="STRING" id="459525.SAMN04488137_0858"/>
<dbReference type="SUPFAM" id="SSF52540">
    <property type="entry name" value="P-loop containing nucleoside triphosphate hydrolases"/>
    <property type="match status" value="2"/>
</dbReference>
<evidence type="ECO:0000256" key="1">
    <source>
        <dbReference type="ARBA" id="ARBA00022741"/>
    </source>
</evidence>
<dbReference type="InterPro" id="IPR032781">
    <property type="entry name" value="ABC_tran_Xtn"/>
</dbReference>
<dbReference type="PROSITE" id="PS00211">
    <property type="entry name" value="ABC_TRANSPORTER_1"/>
    <property type="match status" value="1"/>
</dbReference>
<dbReference type="EMBL" id="FNHW01000001">
    <property type="protein sequence ID" value="SDM57908.1"/>
    <property type="molecule type" value="Genomic_DNA"/>
</dbReference>
<evidence type="ECO:0000256" key="2">
    <source>
        <dbReference type="ARBA" id="ARBA00022840"/>
    </source>
</evidence>